<protein>
    <recommendedName>
        <fullName evidence="3">MmgE/PrpD family protein</fullName>
    </recommendedName>
</protein>
<sequence>MTTATAPRRSAHAALLAGYIVGAVTDEAMSQFDTLFEDTAATADERHAFALFFLDAVQTGDIENAVPTTAAEAAGILVAARA</sequence>
<evidence type="ECO:0000313" key="1">
    <source>
        <dbReference type="EMBL" id="MDT0631484.1"/>
    </source>
</evidence>
<dbReference type="Proteomes" id="UP001267426">
    <property type="component" value="Unassembled WGS sequence"/>
</dbReference>
<comment type="caution">
    <text evidence="1">The sequence shown here is derived from an EMBL/GenBank/DDBJ whole genome shotgun (WGS) entry which is preliminary data.</text>
</comment>
<gene>
    <name evidence="1" type="ORF">RM540_06935</name>
</gene>
<keyword evidence="2" id="KW-1185">Reference proteome</keyword>
<name>A0ABU3BQB8_9BACT</name>
<organism evidence="1 2">
    <name type="scientific">Rubrivirga litoralis</name>
    <dbReference type="NCBI Taxonomy" id="3075598"/>
    <lineage>
        <taxon>Bacteria</taxon>
        <taxon>Pseudomonadati</taxon>
        <taxon>Rhodothermota</taxon>
        <taxon>Rhodothermia</taxon>
        <taxon>Rhodothermales</taxon>
        <taxon>Rubricoccaceae</taxon>
        <taxon>Rubrivirga</taxon>
    </lineage>
</organism>
<evidence type="ECO:0008006" key="3">
    <source>
        <dbReference type="Google" id="ProtNLM"/>
    </source>
</evidence>
<evidence type="ECO:0000313" key="2">
    <source>
        <dbReference type="Proteomes" id="UP001267426"/>
    </source>
</evidence>
<accession>A0ABU3BQB8</accession>
<reference evidence="1 2" key="1">
    <citation type="submission" date="2023-09" db="EMBL/GenBank/DDBJ databases">
        <authorList>
            <person name="Rey-Velasco X."/>
        </authorList>
    </citation>
    <scope>NUCLEOTIDE SEQUENCE [LARGE SCALE GENOMIC DNA]</scope>
    <source>
        <strain evidence="1 2">F394</strain>
    </source>
</reference>
<dbReference type="RefSeq" id="WP_311662827.1">
    <property type="nucleotide sequence ID" value="NZ_JAVRHT010000013.1"/>
</dbReference>
<dbReference type="EMBL" id="JAVRHT010000013">
    <property type="protein sequence ID" value="MDT0631484.1"/>
    <property type="molecule type" value="Genomic_DNA"/>
</dbReference>
<proteinExistence type="predicted"/>